<dbReference type="InterPro" id="IPR014347">
    <property type="entry name" value="Tautomerase/MIF_sf"/>
</dbReference>
<dbReference type="OrthoDB" id="9814215at2"/>
<dbReference type="GO" id="GO:0008704">
    <property type="term" value="F:5-carboxymethyl-2-hydroxymuconate delta-isomerase activity"/>
    <property type="evidence" value="ECO:0007669"/>
    <property type="project" value="InterPro"/>
</dbReference>
<keyword evidence="2" id="KW-1185">Reference proteome</keyword>
<dbReference type="PANTHER" id="PTHR37950">
    <property type="entry name" value="4-HYDROXYPHENYLACETATE CATABOLISM PROTEIN"/>
    <property type="match status" value="1"/>
</dbReference>
<dbReference type="RefSeq" id="WP_106666629.1">
    <property type="nucleotide sequence ID" value="NZ_PGGM01000014.1"/>
</dbReference>
<evidence type="ECO:0000313" key="1">
    <source>
        <dbReference type="EMBL" id="PSH61108.1"/>
    </source>
</evidence>
<dbReference type="Gene3D" id="3.30.429.10">
    <property type="entry name" value="Macrophage Migration Inhibitory Factor"/>
    <property type="match status" value="1"/>
</dbReference>
<reference evidence="2" key="1">
    <citation type="submission" date="2017-11" db="EMBL/GenBank/DDBJ databases">
        <authorList>
            <person name="Kuznetsova I."/>
            <person name="Sazanova A."/>
            <person name="Chirak E."/>
            <person name="Safronova V."/>
            <person name="Willems A."/>
        </authorList>
    </citation>
    <scope>NUCLEOTIDE SEQUENCE [LARGE SCALE GENOMIC DNA]</scope>
    <source>
        <strain evidence="2">CCBAU 03422</strain>
    </source>
</reference>
<proteinExistence type="predicted"/>
<dbReference type="Pfam" id="PF02962">
    <property type="entry name" value="CHMI"/>
    <property type="match status" value="1"/>
</dbReference>
<gene>
    <name evidence="1" type="ORF">CU103_24455</name>
</gene>
<dbReference type="PANTHER" id="PTHR37950:SF1">
    <property type="entry name" value="4-HYDROXYPHENYLACETATE CATABOLISM PROTEIN"/>
    <property type="match status" value="1"/>
</dbReference>
<dbReference type="EMBL" id="PGGM01000014">
    <property type="protein sequence ID" value="PSH61108.1"/>
    <property type="molecule type" value="Genomic_DNA"/>
</dbReference>
<keyword evidence="1" id="KW-0413">Isomerase</keyword>
<dbReference type="AlphaFoldDB" id="A0A2P7B3T4"/>
<name>A0A2P7B3T4_9HYPH</name>
<dbReference type="Proteomes" id="UP000241764">
    <property type="component" value="Unassembled WGS sequence"/>
</dbReference>
<sequence length="123" mass="13123">MPHITIEYSQGAKARVDISRLAQGVHVAARASGIFPANAVRTFAREATISFVADEHPENVFVQIVARVAPGRPADLLKRIADLLFAAAAAEAAEALEAGRFALRVDLTESDPALSAYRNTLPT</sequence>
<accession>A0A2P7B3T4</accession>
<dbReference type="InterPro" id="IPR004220">
    <property type="entry name" value="5-COMe_2-OHmuconate_Isoase"/>
</dbReference>
<evidence type="ECO:0000313" key="2">
    <source>
        <dbReference type="Proteomes" id="UP000241764"/>
    </source>
</evidence>
<organism evidence="1 2">
    <name type="scientific">Phyllobacterium sophorae</name>
    <dbReference type="NCBI Taxonomy" id="1520277"/>
    <lineage>
        <taxon>Bacteria</taxon>
        <taxon>Pseudomonadati</taxon>
        <taxon>Pseudomonadota</taxon>
        <taxon>Alphaproteobacteria</taxon>
        <taxon>Hyphomicrobiales</taxon>
        <taxon>Phyllobacteriaceae</taxon>
        <taxon>Phyllobacterium</taxon>
    </lineage>
</organism>
<dbReference type="SUPFAM" id="SSF55331">
    <property type="entry name" value="Tautomerase/MIF"/>
    <property type="match status" value="1"/>
</dbReference>
<comment type="caution">
    <text evidence="1">The sequence shown here is derived from an EMBL/GenBank/DDBJ whole genome shotgun (WGS) entry which is preliminary data.</text>
</comment>
<protein>
    <submittedName>
        <fullName evidence="1">5-carboxymethyl-2-hydroxymuconate isomerase</fullName>
    </submittedName>
</protein>